<organism evidence="6 7">
    <name type="scientific">Legionella pneumophila</name>
    <dbReference type="NCBI Taxonomy" id="446"/>
    <lineage>
        <taxon>Bacteria</taxon>
        <taxon>Pseudomonadati</taxon>
        <taxon>Pseudomonadota</taxon>
        <taxon>Gammaproteobacteria</taxon>
        <taxon>Legionellales</taxon>
        <taxon>Legionellaceae</taxon>
        <taxon>Legionella</taxon>
    </lineage>
</organism>
<evidence type="ECO:0000256" key="1">
    <source>
        <dbReference type="ARBA" id="ARBA00004141"/>
    </source>
</evidence>
<evidence type="ECO:0000256" key="3">
    <source>
        <dbReference type="ARBA" id="ARBA00022989"/>
    </source>
</evidence>
<dbReference type="InterPro" id="IPR001902">
    <property type="entry name" value="SLC26A/SulP_fam"/>
</dbReference>
<comment type="caution">
    <text evidence="6">The sequence shown here is derived from an EMBL/GenBank/DDBJ whole genome shotgun (WGS) entry which is preliminary data.</text>
</comment>
<feature type="transmembrane region" description="Helical" evidence="5">
    <location>
        <begin position="165"/>
        <end position="188"/>
    </location>
</feature>
<reference evidence="6 7" key="1">
    <citation type="submission" date="2018-02" db="EMBL/GenBank/DDBJ databases">
        <title>Draft genome sequences of four Legionella pneumophila clinical strains isolated in Ontario.</title>
        <authorList>
            <person name="Fortuna A."/>
            <person name="Ramnarine R."/>
            <person name="Li A."/>
            <person name="Frantz C."/>
            <person name="Mallo G."/>
        </authorList>
    </citation>
    <scope>NUCLEOTIDE SEQUENCE [LARGE SCALE GENOMIC DNA]</scope>
    <source>
        <strain evidence="6 7">LG61</strain>
    </source>
</reference>
<name>A0A2S6F1R2_LEGPN</name>
<dbReference type="PROSITE" id="PS50801">
    <property type="entry name" value="STAS"/>
    <property type="match status" value="1"/>
</dbReference>
<feature type="transmembrane region" description="Helical" evidence="5">
    <location>
        <begin position="200"/>
        <end position="228"/>
    </location>
</feature>
<feature type="transmembrane region" description="Helical" evidence="5">
    <location>
        <begin position="327"/>
        <end position="358"/>
    </location>
</feature>
<keyword evidence="4 5" id="KW-0472">Membrane</keyword>
<dbReference type="GO" id="GO:0016020">
    <property type="term" value="C:membrane"/>
    <property type="evidence" value="ECO:0007669"/>
    <property type="project" value="UniProtKB-SubCell"/>
</dbReference>
<feature type="transmembrane region" description="Helical" evidence="5">
    <location>
        <begin position="289"/>
        <end position="307"/>
    </location>
</feature>
<dbReference type="GO" id="GO:0055085">
    <property type="term" value="P:transmembrane transport"/>
    <property type="evidence" value="ECO:0007669"/>
    <property type="project" value="InterPro"/>
</dbReference>
<feature type="transmembrane region" description="Helical" evidence="5">
    <location>
        <begin position="248"/>
        <end position="269"/>
    </location>
</feature>
<dbReference type="InterPro" id="IPR002645">
    <property type="entry name" value="STAS_dom"/>
</dbReference>
<gene>
    <name evidence="6" type="ORF">C3928_04690</name>
</gene>
<evidence type="ECO:0000313" key="7">
    <source>
        <dbReference type="Proteomes" id="UP000239239"/>
    </source>
</evidence>
<dbReference type="EMBL" id="PQWY01000010">
    <property type="protein sequence ID" value="PPK31336.1"/>
    <property type="molecule type" value="Genomic_DNA"/>
</dbReference>
<accession>A0A2S6F1R2</accession>
<dbReference type="AlphaFoldDB" id="A0A2S6F1R2"/>
<dbReference type="InterPro" id="IPR036513">
    <property type="entry name" value="STAS_dom_sf"/>
</dbReference>
<sequence length="567" mass="60923">MNTITESYRAGLFQKKYWLQNIIAGVIVGVVALPLAMAFAIASGAKPEQGLYTAIVAGLIVSIMGGSRVQIAGPTGAFIVVLSGITAQYGISGLQIATLIAGFILVLFGFARLGSIIKFIPSPVIIGFTSGIAVVIWVGQWQYFFGLPAAGNGHFHEKFWHLLQSLPHLNIATTLLGICALIIVLYSSKLSGLKRIPGPLVALVLVTIIQSVWHFEGVATIGSLFGGIPQGLPAFTWPDITMVRLIELIGPAFAIAMLGAIESLLSAVVADGMSGTRHHSNRELVGQGIANIVAPLFGGFAATGAIARTATNIRNGGNSPLAGIIHSITLILVLLFLAPLAVDVPLAALAAILFVVSWNMSEARHFIKLIQVAPRADVVILLVTFCLTVFVDLVVAVNVGVIIAVLHFLRRMVNSIQIQRMSEGQLSQEMAQEKHFDLPEGVMVYVIEGPFFFGAVETFQSALANTHTDPGVLIIRMRWVPFIDVTGLQAMEEIILSLQKRGVRVLLSEANPLVEAKLRKMGIVQLIGEQNFYKEFSRALDVCRINDSDRKSQPPYEAAKPLASVTQ</sequence>
<feature type="transmembrane region" description="Helical" evidence="5">
    <location>
        <begin position="379"/>
        <end position="409"/>
    </location>
</feature>
<dbReference type="CDD" id="cd07042">
    <property type="entry name" value="STAS_SulP_like_sulfate_transporter"/>
    <property type="match status" value="1"/>
</dbReference>
<dbReference type="OrthoDB" id="9769739at2"/>
<feature type="transmembrane region" description="Helical" evidence="5">
    <location>
        <begin position="123"/>
        <end position="145"/>
    </location>
</feature>
<dbReference type="SUPFAM" id="SSF52091">
    <property type="entry name" value="SpoIIaa-like"/>
    <property type="match status" value="1"/>
</dbReference>
<keyword evidence="2 5" id="KW-0812">Transmembrane</keyword>
<dbReference type="RefSeq" id="WP_061486268.1">
    <property type="nucleotide sequence ID" value="NZ_JADRPP010000003.1"/>
</dbReference>
<keyword evidence="3 5" id="KW-1133">Transmembrane helix</keyword>
<feature type="transmembrane region" description="Helical" evidence="5">
    <location>
        <begin position="17"/>
        <end position="39"/>
    </location>
</feature>
<feature type="transmembrane region" description="Helical" evidence="5">
    <location>
        <begin position="91"/>
        <end position="111"/>
    </location>
</feature>
<dbReference type="Gene3D" id="3.30.750.24">
    <property type="entry name" value="STAS domain"/>
    <property type="match status" value="1"/>
</dbReference>
<evidence type="ECO:0000256" key="2">
    <source>
        <dbReference type="ARBA" id="ARBA00022692"/>
    </source>
</evidence>
<comment type="subcellular location">
    <subcellularLocation>
        <location evidence="1">Membrane</location>
        <topology evidence="1">Multi-pass membrane protein</topology>
    </subcellularLocation>
</comment>
<dbReference type="Pfam" id="PF00916">
    <property type="entry name" value="Sulfate_transp"/>
    <property type="match status" value="1"/>
</dbReference>
<protein>
    <submittedName>
        <fullName evidence="6">Sodium-independent anion transporter</fullName>
    </submittedName>
</protein>
<dbReference type="Proteomes" id="UP000239239">
    <property type="component" value="Unassembled WGS sequence"/>
</dbReference>
<dbReference type="PANTHER" id="PTHR11814">
    <property type="entry name" value="SULFATE TRANSPORTER"/>
    <property type="match status" value="1"/>
</dbReference>
<evidence type="ECO:0000256" key="4">
    <source>
        <dbReference type="ARBA" id="ARBA00023136"/>
    </source>
</evidence>
<feature type="transmembrane region" description="Helical" evidence="5">
    <location>
        <begin position="51"/>
        <end position="71"/>
    </location>
</feature>
<evidence type="ECO:0000256" key="5">
    <source>
        <dbReference type="SAM" id="Phobius"/>
    </source>
</evidence>
<proteinExistence type="predicted"/>
<evidence type="ECO:0000313" key="6">
    <source>
        <dbReference type="EMBL" id="PPK31336.1"/>
    </source>
</evidence>
<dbReference type="Pfam" id="PF01740">
    <property type="entry name" value="STAS"/>
    <property type="match status" value="1"/>
</dbReference>
<dbReference type="InterPro" id="IPR011547">
    <property type="entry name" value="SLC26A/SulP_dom"/>
</dbReference>